<evidence type="ECO:0000256" key="9">
    <source>
        <dbReference type="PROSITE-ProRule" id="PRU00267"/>
    </source>
</evidence>
<feature type="domain" description="HMG box" evidence="10">
    <location>
        <begin position="1"/>
        <end position="67"/>
    </location>
</feature>
<dbReference type="PROSITE" id="PS50118">
    <property type="entry name" value="HMG_BOX_2"/>
    <property type="match status" value="1"/>
</dbReference>
<dbReference type="SUPFAM" id="SSF47095">
    <property type="entry name" value="HMG-box"/>
    <property type="match status" value="1"/>
</dbReference>
<keyword evidence="5 9" id="KW-0238">DNA-binding</keyword>
<evidence type="ECO:0000259" key="10">
    <source>
        <dbReference type="PROSITE" id="PS50118"/>
    </source>
</evidence>
<dbReference type="GO" id="GO:1990907">
    <property type="term" value="C:beta-catenin-TCF complex"/>
    <property type="evidence" value="ECO:0007669"/>
    <property type="project" value="TreeGrafter"/>
</dbReference>
<dbReference type="Proteomes" id="UP001153269">
    <property type="component" value="Unassembled WGS sequence"/>
</dbReference>
<dbReference type="InterPro" id="IPR036910">
    <property type="entry name" value="HMG_box_dom_sf"/>
</dbReference>
<evidence type="ECO:0000256" key="3">
    <source>
        <dbReference type="ARBA" id="ARBA00022687"/>
    </source>
</evidence>
<accession>A0A9N7V0P7</accession>
<dbReference type="InterPro" id="IPR009071">
    <property type="entry name" value="HMG_box_dom"/>
</dbReference>
<comment type="caution">
    <text evidence="11">The sequence shown here is derived from an EMBL/GenBank/DDBJ whole genome shotgun (WGS) entry which is preliminary data.</text>
</comment>
<reference evidence="11" key="1">
    <citation type="submission" date="2020-03" db="EMBL/GenBank/DDBJ databases">
        <authorList>
            <person name="Weist P."/>
        </authorList>
    </citation>
    <scope>NUCLEOTIDE SEQUENCE</scope>
</reference>
<name>A0A9N7V0P7_PLEPL</name>
<gene>
    <name evidence="11" type="ORF">PLEPLA_LOCUS30953</name>
</gene>
<dbReference type="InterPro" id="IPR024940">
    <property type="entry name" value="TCF/LEF"/>
</dbReference>
<organism evidence="11 12">
    <name type="scientific">Pleuronectes platessa</name>
    <name type="common">European plaice</name>
    <dbReference type="NCBI Taxonomy" id="8262"/>
    <lineage>
        <taxon>Eukaryota</taxon>
        <taxon>Metazoa</taxon>
        <taxon>Chordata</taxon>
        <taxon>Craniata</taxon>
        <taxon>Vertebrata</taxon>
        <taxon>Euteleostomi</taxon>
        <taxon>Actinopterygii</taxon>
        <taxon>Neopterygii</taxon>
        <taxon>Teleostei</taxon>
        <taxon>Neoteleostei</taxon>
        <taxon>Acanthomorphata</taxon>
        <taxon>Carangaria</taxon>
        <taxon>Pleuronectiformes</taxon>
        <taxon>Pleuronectoidei</taxon>
        <taxon>Pleuronectidae</taxon>
        <taxon>Pleuronectes</taxon>
    </lineage>
</organism>
<dbReference type="GO" id="GO:0060070">
    <property type="term" value="P:canonical Wnt signaling pathway"/>
    <property type="evidence" value="ECO:0007669"/>
    <property type="project" value="TreeGrafter"/>
</dbReference>
<keyword evidence="4" id="KW-0805">Transcription regulation</keyword>
<evidence type="ECO:0000313" key="12">
    <source>
        <dbReference type="Proteomes" id="UP001153269"/>
    </source>
</evidence>
<dbReference type="PANTHER" id="PTHR10373:SF38">
    <property type="entry name" value="PROTEIN PANGOLIN, ISOFORM J"/>
    <property type="match status" value="1"/>
</dbReference>
<evidence type="ECO:0000256" key="4">
    <source>
        <dbReference type="ARBA" id="ARBA00023015"/>
    </source>
</evidence>
<dbReference type="Pfam" id="PF00505">
    <property type="entry name" value="HMG_box"/>
    <property type="match status" value="1"/>
</dbReference>
<comment type="subcellular location">
    <subcellularLocation>
        <location evidence="1">Nucleus</location>
    </subcellularLocation>
</comment>
<dbReference type="Gene3D" id="1.10.30.10">
    <property type="entry name" value="High mobility group box domain"/>
    <property type="match status" value="1"/>
</dbReference>
<proteinExistence type="inferred from homology"/>
<evidence type="ECO:0000256" key="2">
    <source>
        <dbReference type="ARBA" id="ARBA00006569"/>
    </source>
</evidence>
<keyword evidence="7" id="KW-0804">Transcription</keyword>
<keyword evidence="6" id="KW-0010">Activator</keyword>
<evidence type="ECO:0000313" key="11">
    <source>
        <dbReference type="EMBL" id="CAB1443238.1"/>
    </source>
</evidence>
<evidence type="ECO:0000256" key="5">
    <source>
        <dbReference type="ARBA" id="ARBA00023125"/>
    </source>
</evidence>
<keyword evidence="12" id="KW-1185">Reference proteome</keyword>
<dbReference type="PANTHER" id="PTHR10373">
    <property type="entry name" value="TRANSCRIPTION FACTOR 7 FAMILY MEMBER"/>
    <property type="match status" value="1"/>
</dbReference>
<dbReference type="GO" id="GO:0000785">
    <property type="term" value="C:chromatin"/>
    <property type="evidence" value="ECO:0007669"/>
    <property type="project" value="TreeGrafter"/>
</dbReference>
<keyword evidence="3" id="KW-0879">Wnt signaling pathway</keyword>
<protein>
    <recommendedName>
        <fullName evidence="10">HMG box domain-containing protein</fullName>
    </recommendedName>
</protein>
<evidence type="ECO:0000256" key="8">
    <source>
        <dbReference type="ARBA" id="ARBA00023242"/>
    </source>
</evidence>
<evidence type="ECO:0000256" key="6">
    <source>
        <dbReference type="ARBA" id="ARBA00023159"/>
    </source>
</evidence>
<comment type="similarity">
    <text evidence="2">Belongs to the TCF/LEF family.</text>
</comment>
<dbReference type="GO" id="GO:0000981">
    <property type="term" value="F:DNA-binding transcription factor activity, RNA polymerase II-specific"/>
    <property type="evidence" value="ECO:0007669"/>
    <property type="project" value="TreeGrafter"/>
</dbReference>
<dbReference type="AlphaFoldDB" id="A0A9N7V0P7"/>
<evidence type="ECO:0000256" key="7">
    <source>
        <dbReference type="ARBA" id="ARBA00023163"/>
    </source>
</evidence>
<keyword evidence="8 9" id="KW-0539">Nucleus</keyword>
<dbReference type="GO" id="GO:0000978">
    <property type="term" value="F:RNA polymerase II cis-regulatory region sequence-specific DNA binding"/>
    <property type="evidence" value="ECO:0007669"/>
    <property type="project" value="TreeGrafter"/>
</dbReference>
<evidence type="ECO:0000256" key="1">
    <source>
        <dbReference type="ARBA" id="ARBA00004123"/>
    </source>
</evidence>
<dbReference type="EMBL" id="CADEAL010003025">
    <property type="protein sequence ID" value="CAB1443238.1"/>
    <property type="molecule type" value="Genomic_DNA"/>
</dbReference>
<sequence>MLFMKEQRPYVLATHKSLDSATVSMIIGKEGMCLCSWRALSENKRDKYYKEAKRLKQLHIQLYPDWPNAKGSAERPRDD</sequence>
<feature type="DNA-binding region" description="HMG box" evidence="9">
    <location>
        <begin position="1"/>
        <end position="67"/>
    </location>
</feature>